<evidence type="ECO:0000259" key="1">
    <source>
        <dbReference type="Pfam" id="PF10727"/>
    </source>
</evidence>
<proteinExistence type="predicted"/>
<sequence length="284" mass="29179">MRTLTVIGPGRLGSSLARLARLSGQFEVVDVMARRMPPLLRACEFIGAGRAVSDMHQLAAVDLYLLAVPDAAIAFCARALAAAGVVPAGSVVFHASGAGESALLRPLAERGAHVASLHPAFSFADPERAVAGFAGTLCALEGDEEACSRLEGFAAALGGRPFRLAPGGKAAYHAGLSVASNFLVAMLEMAEGLTRQAGVPDGLAADLLGGLMRQTLENALQLGPHAALTGPIVRGDVGTVERHLSVLADAELASAYRALGRQAVALAGDRLPAQARQQLMALLH</sequence>
<dbReference type="InterPro" id="IPR018931">
    <property type="entry name" value="DUF2520"/>
</dbReference>
<dbReference type="GeneID" id="89684933"/>
<dbReference type="EMBL" id="JAHDTB010000003">
    <property type="protein sequence ID" value="MBW8286967.1"/>
    <property type="molecule type" value="Genomic_DNA"/>
</dbReference>
<feature type="domain" description="Putative oxidoreductase/dehydrogenase Rossmann-like" evidence="1">
    <location>
        <begin position="5"/>
        <end position="119"/>
    </location>
</feature>
<dbReference type="InterPro" id="IPR036291">
    <property type="entry name" value="NAD(P)-bd_dom_sf"/>
</dbReference>
<dbReference type="SUPFAM" id="SSF51735">
    <property type="entry name" value="NAD(P)-binding Rossmann-fold domains"/>
    <property type="match status" value="1"/>
</dbReference>
<protein>
    <submittedName>
        <fullName evidence="3">DUF2520 domain-containing protein</fullName>
    </submittedName>
</protein>
<name>A0ABS7FA98_9NEIS</name>
<organism evidence="3 4">
    <name type="scientific">Chromobacterium subtsugae</name>
    <dbReference type="NCBI Taxonomy" id="251747"/>
    <lineage>
        <taxon>Bacteria</taxon>
        <taxon>Pseudomonadati</taxon>
        <taxon>Pseudomonadota</taxon>
        <taxon>Betaproteobacteria</taxon>
        <taxon>Neisseriales</taxon>
        <taxon>Chromobacteriaceae</taxon>
        <taxon>Chromobacterium</taxon>
    </lineage>
</organism>
<dbReference type="PANTHER" id="PTHR40459:SF1">
    <property type="entry name" value="CONSERVED HYPOTHETICAL ALANINE AND LEUCINE RICH PROTEIN"/>
    <property type="match status" value="1"/>
</dbReference>
<dbReference type="InterPro" id="IPR019665">
    <property type="entry name" value="OxRdtase/DH_put_Rossmann_dom"/>
</dbReference>
<evidence type="ECO:0000313" key="3">
    <source>
        <dbReference type="EMBL" id="MBW8286967.1"/>
    </source>
</evidence>
<dbReference type="Gene3D" id="3.40.50.720">
    <property type="entry name" value="NAD(P)-binding Rossmann-like Domain"/>
    <property type="match status" value="1"/>
</dbReference>
<dbReference type="InterPro" id="IPR008927">
    <property type="entry name" value="6-PGluconate_DH-like_C_sf"/>
</dbReference>
<dbReference type="PANTHER" id="PTHR40459">
    <property type="entry name" value="CONSERVED HYPOTHETICAL ALANINE AND LEUCINE RICH PROTEIN"/>
    <property type="match status" value="1"/>
</dbReference>
<dbReference type="RefSeq" id="WP_043574306.1">
    <property type="nucleotide sequence ID" value="NZ_CP142381.1"/>
</dbReference>
<dbReference type="Gene3D" id="1.10.1040.20">
    <property type="entry name" value="ProC-like, C-terminal domain"/>
    <property type="match status" value="1"/>
</dbReference>
<dbReference type="Proteomes" id="UP000711178">
    <property type="component" value="Unassembled WGS sequence"/>
</dbReference>
<accession>A0ABS7FA98</accession>
<evidence type="ECO:0000313" key="4">
    <source>
        <dbReference type="Proteomes" id="UP000711178"/>
    </source>
</evidence>
<reference evidence="3 4" key="1">
    <citation type="submission" date="2021-05" db="EMBL/GenBank/DDBJ databases">
        <title>Draft Whole Genome Sequencing Of Biosensor Chromobacterium violaceum Strain CV026 Reveals A Regulatory RNA In Chromobacterium violaceum Phenotype Regulatory Network.</title>
        <authorList>
            <person name="Hong K.W."/>
            <person name="Chan K.G."/>
            <person name="Chang C.-Y."/>
        </authorList>
    </citation>
    <scope>NUCLEOTIDE SEQUENCE [LARGE SCALE GENOMIC DNA]</scope>
    <source>
        <strain evidence="3 4">ATCC 31532</strain>
    </source>
</reference>
<dbReference type="Pfam" id="PF10728">
    <property type="entry name" value="DUF2520"/>
    <property type="match status" value="1"/>
</dbReference>
<dbReference type="SUPFAM" id="SSF48179">
    <property type="entry name" value="6-phosphogluconate dehydrogenase C-terminal domain-like"/>
    <property type="match status" value="1"/>
</dbReference>
<comment type="caution">
    <text evidence="3">The sequence shown here is derived from an EMBL/GenBank/DDBJ whole genome shotgun (WGS) entry which is preliminary data.</text>
</comment>
<keyword evidence="4" id="KW-1185">Reference proteome</keyword>
<evidence type="ECO:0000259" key="2">
    <source>
        <dbReference type="Pfam" id="PF10728"/>
    </source>
</evidence>
<gene>
    <name evidence="3" type="ORF">KIF53_04920</name>
</gene>
<dbReference type="Pfam" id="PF10727">
    <property type="entry name" value="Rossmann-like"/>
    <property type="match status" value="1"/>
</dbReference>
<feature type="domain" description="DUF2520" evidence="2">
    <location>
        <begin position="137"/>
        <end position="262"/>
    </location>
</feature>
<dbReference type="InterPro" id="IPR037108">
    <property type="entry name" value="TM1727-like_C_sf"/>
</dbReference>